<dbReference type="Pfam" id="PF08387">
    <property type="entry name" value="FBD"/>
    <property type="match status" value="1"/>
</dbReference>
<reference evidence="2" key="1">
    <citation type="submission" date="2020-01" db="EMBL/GenBank/DDBJ databases">
        <authorList>
            <person name="Mishra B."/>
        </authorList>
    </citation>
    <scope>NUCLEOTIDE SEQUENCE [LARGE SCALE GENOMIC DNA]</scope>
</reference>
<dbReference type="PANTHER" id="PTHR31900:SF34">
    <property type="entry name" value="EMB|CAB62440.1-RELATED"/>
    <property type="match status" value="1"/>
</dbReference>
<dbReference type="OrthoDB" id="1107256at2759"/>
<sequence length="289" mass="32413">MLVTLKLKSVTLVDVSSLPSFTTLKTLSLVSVNYPGDEFVKRIFSSCHALQDLVVERCLNDNVTIFTIIVPSLKSVNLYNGGGGKHGFLIDAPLLETMDILDYVRDFCVIENAMLKIVKASVDVSSSHPGNILGYITSVKRLFLCFYSTSKEVYPVGTDFHCLVHLTLCTCKTEWLNLLMYMRINSPTLLALILNQHHKLRATPQQRPCWDEPSSVPECLLWSLETLEWVNYEGTRDEKEVAAFILRNGSCLKKATISSKATDPSMKLEMIKELASSPRRSPACQLIFD</sequence>
<dbReference type="Gene3D" id="3.80.10.10">
    <property type="entry name" value="Ribonuclease Inhibitor"/>
    <property type="match status" value="1"/>
</dbReference>
<dbReference type="PANTHER" id="PTHR31900">
    <property type="entry name" value="F-BOX/RNI SUPERFAMILY PROTEIN-RELATED"/>
    <property type="match status" value="1"/>
</dbReference>
<comment type="caution">
    <text evidence="2">The sequence shown here is derived from an EMBL/GenBank/DDBJ whole genome shotgun (WGS) entry which is preliminary data.</text>
</comment>
<evidence type="ECO:0000313" key="2">
    <source>
        <dbReference type="EMBL" id="CAA7046260.1"/>
    </source>
</evidence>
<dbReference type="SUPFAM" id="SSF52047">
    <property type="entry name" value="RNI-like"/>
    <property type="match status" value="1"/>
</dbReference>
<dbReference type="AlphaFoldDB" id="A0A6D2KEU8"/>
<accession>A0A6D2KEU8</accession>
<dbReference type="EMBL" id="CACVBM020001340">
    <property type="protein sequence ID" value="CAA7046260.1"/>
    <property type="molecule type" value="Genomic_DNA"/>
</dbReference>
<gene>
    <name evidence="2" type="ORF">MERR_LOCUS33495</name>
</gene>
<keyword evidence="3" id="KW-1185">Reference proteome</keyword>
<protein>
    <recommendedName>
        <fullName evidence="1">FBD domain-containing protein</fullName>
    </recommendedName>
</protein>
<dbReference type="Pfam" id="PF24758">
    <property type="entry name" value="LRR_At5g56370"/>
    <property type="match status" value="1"/>
</dbReference>
<organism evidence="2 3">
    <name type="scientific">Microthlaspi erraticum</name>
    <dbReference type="NCBI Taxonomy" id="1685480"/>
    <lineage>
        <taxon>Eukaryota</taxon>
        <taxon>Viridiplantae</taxon>
        <taxon>Streptophyta</taxon>
        <taxon>Embryophyta</taxon>
        <taxon>Tracheophyta</taxon>
        <taxon>Spermatophyta</taxon>
        <taxon>Magnoliopsida</taxon>
        <taxon>eudicotyledons</taxon>
        <taxon>Gunneridae</taxon>
        <taxon>Pentapetalae</taxon>
        <taxon>rosids</taxon>
        <taxon>malvids</taxon>
        <taxon>Brassicales</taxon>
        <taxon>Brassicaceae</taxon>
        <taxon>Coluteocarpeae</taxon>
        <taxon>Microthlaspi</taxon>
    </lineage>
</organism>
<dbReference type="SMART" id="SM00579">
    <property type="entry name" value="FBD"/>
    <property type="match status" value="1"/>
</dbReference>
<dbReference type="InterPro" id="IPR006566">
    <property type="entry name" value="FBD"/>
</dbReference>
<evidence type="ECO:0000259" key="1">
    <source>
        <dbReference type="SMART" id="SM00579"/>
    </source>
</evidence>
<feature type="domain" description="FBD" evidence="1">
    <location>
        <begin position="218"/>
        <end position="289"/>
    </location>
</feature>
<name>A0A6D2KEU8_9BRAS</name>
<evidence type="ECO:0000313" key="3">
    <source>
        <dbReference type="Proteomes" id="UP000467841"/>
    </source>
</evidence>
<dbReference type="Proteomes" id="UP000467841">
    <property type="component" value="Unassembled WGS sequence"/>
</dbReference>
<proteinExistence type="predicted"/>
<dbReference type="InterPro" id="IPR055411">
    <property type="entry name" value="LRR_FXL15/At3g58940/PEG3-like"/>
</dbReference>
<dbReference type="InterPro" id="IPR050232">
    <property type="entry name" value="FBL13/AtMIF1-like"/>
</dbReference>
<dbReference type="InterPro" id="IPR032675">
    <property type="entry name" value="LRR_dom_sf"/>
</dbReference>